<evidence type="ECO:0000313" key="2">
    <source>
        <dbReference type="EMBL" id="TXL62953.1"/>
    </source>
</evidence>
<feature type="domain" description="Pyridoxamine 5'-phosphate oxidase N-terminal" evidence="1">
    <location>
        <begin position="37"/>
        <end position="131"/>
    </location>
</feature>
<reference evidence="2 3" key="1">
    <citation type="submission" date="2019-06" db="EMBL/GenBank/DDBJ databases">
        <title>Aeromicrobium sp. nov., isolated from a maize field.</title>
        <authorList>
            <person name="Lin S.-Y."/>
            <person name="Tsai C.-F."/>
            <person name="Young C.-C."/>
        </authorList>
    </citation>
    <scope>NUCLEOTIDE SEQUENCE [LARGE SCALE GENOMIC DNA]</scope>
    <source>
        <strain evidence="2 3">CC-CFT486</strain>
    </source>
</reference>
<dbReference type="RefSeq" id="WP_147683126.1">
    <property type="nucleotide sequence ID" value="NZ_VDUX01000001.1"/>
</dbReference>
<gene>
    <name evidence="2" type="ORF">FHP06_01560</name>
</gene>
<protein>
    <submittedName>
        <fullName evidence="2">Pyridoxamine 5'-phosphate oxidase family protein</fullName>
    </submittedName>
</protein>
<dbReference type="SUPFAM" id="SSF50475">
    <property type="entry name" value="FMN-binding split barrel"/>
    <property type="match status" value="1"/>
</dbReference>
<dbReference type="Gene3D" id="2.30.110.10">
    <property type="entry name" value="Electron Transport, Fmn-binding Protein, Chain A"/>
    <property type="match status" value="1"/>
</dbReference>
<dbReference type="EMBL" id="VDUX01000001">
    <property type="protein sequence ID" value="TXL62953.1"/>
    <property type="molecule type" value="Genomic_DNA"/>
</dbReference>
<evidence type="ECO:0000313" key="3">
    <source>
        <dbReference type="Proteomes" id="UP000321571"/>
    </source>
</evidence>
<dbReference type="AlphaFoldDB" id="A0A5C8NR94"/>
<proteinExistence type="predicted"/>
<dbReference type="InterPro" id="IPR011576">
    <property type="entry name" value="Pyridox_Oxase_N"/>
</dbReference>
<dbReference type="Proteomes" id="UP000321571">
    <property type="component" value="Unassembled WGS sequence"/>
</dbReference>
<accession>A0A5C8NR94</accession>
<organism evidence="2 3">
    <name type="scientific">Aeromicrobium terrae</name>
    <dbReference type="NCBI Taxonomy" id="2498846"/>
    <lineage>
        <taxon>Bacteria</taxon>
        <taxon>Bacillati</taxon>
        <taxon>Actinomycetota</taxon>
        <taxon>Actinomycetes</taxon>
        <taxon>Propionibacteriales</taxon>
        <taxon>Nocardioidaceae</taxon>
        <taxon>Aeromicrobium</taxon>
    </lineage>
</organism>
<dbReference type="OrthoDB" id="9786134at2"/>
<comment type="caution">
    <text evidence="2">The sequence shown here is derived from an EMBL/GenBank/DDBJ whole genome shotgun (WGS) entry which is preliminary data.</text>
</comment>
<dbReference type="Pfam" id="PF01243">
    <property type="entry name" value="PNPOx_N"/>
    <property type="match status" value="1"/>
</dbReference>
<dbReference type="PANTHER" id="PTHR42815">
    <property type="entry name" value="FAD-BINDING, PUTATIVE (AFU_ORTHOLOGUE AFUA_6G07600)-RELATED"/>
    <property type="match status" value="1"/>
</dbReference>
<dbReference type="InterPro" id="IPR012349">
    <property type="entry name" value="Split_barrel_FMN-bd"/>
</dbReference>
<evidence type="ECO:0000259" key="1">
    <source>
        <dbReference type="Pfam" id="PF01243"/>
    </source>
</evidence>
<dbReference type="PANTHER" id="PTHR42815:SF2">
    <property type="entry name" value="FAD-BINDING, PUTATIVE (AFU_ORTHOLOGUE AFUA_6G07600)-RELATED"/>
    <property type="match status" value="1"/>
</dbReference>
<keyword evidence="3" id="KW-1185">Reference proteome</keyword>
<sequence>MDFTAAQRDLQDRFDSRRIADRINDLLVHDTIDPGSAAFIESVDMMFVSTVDASGQPTCSYKGGDPGFVRVLDQKTLAFPSYDGNGMFLTLGNAAETAKIGLLFIDFTNPNRLRVHGEASVATDDALLDTWTGAKLVVRVTVTEVFPNCPRYIHRMQQVEPSVYVPRGAPPPVPDWKRSDWAFDALPANDPARD</sequence>
<name>A0A5C8NR94_9ACTN</name>